<accession>A0ABU4FC30</accession>
<gene>
    <name evidence="1" type="ORF">R5A26_16915</name>
</gene>
<evidence type="ECO:0000313" key="1">
    <source>
        <dbReference type="EMBL" id="MDV7217635.1"/>
    </source>
</evidence>
<protein>
    <submittedName>
        <fullName evidence="1">Uncharacterized protein</fullName>
    </submittedName>
</protein>
<reference evidence="1 2" key="1">
    <citation type="submission" date="2023-10" db="EMBL/GenBank/DDBJ databases">
        <title>Characterization of rhizosphere-enriched actinobacteria from wheat plants lab-grown on chernevaya soil.</title>
        <authorList>
            <person name="Tikhonova E.N."/>
            <person name="Konopkin A."/>
            <person name="Kravchenko I.K."/>
        </authorList>
    </citation>
    <scope>NUCLEOTIDE SEQUENCE [LARGE SCALE GENOMIC DNA]</scope>
    <source>
        <strain evidence="1 2">RR29</strain>
    </source>
</reference>
<keyword evidence="2" id="KW-1185">Reference proteome</keyword>
<comment type="caution">
    <text evidence="1">The sequence shown here is derived from an EMBL/GenBank/DDBJ whole genome shotgun (WGS) entry which is preliminary data.</text>
</comment>
<dbReference type="EMBL" id="JAWMAJ010000049">
    <property type="protein sequence ID" value="MDV7217635.1"/>
    <property type="molecule type" value="Genomic_DNA"/>
</dbReference>
<name>A0ABU4FC30_9ACTN</name>
<organism evidence="1 2">
    <name type="scientific">Streptomyces prunicolor</name>
    <dbReference type="NCBI Taxonomy" id="67348"/>
    <lineage>
        <taxon>Bacteria</taxon>
        <taxon>Bacillati</taxon>
        <taxon>Actinomycetota</taxon>
        <taxon>Actinomycetes</taxon>
        <taxon>Kitasatosporales</taxon>
        <taxon>Streptomycetaceae</taxon>
        <taxon>Streptomyces</taxon>
    </lineage>
</organism>
<dbReference type="Proteomes" id="UP001187346">
    <property type="component" value="Unassembled WGS sequence"/>
</dbReference>
<evidence type="ECO:0000313" key="2">
    <source>
        <dbReference type="Proteomes" id="UP001187346"/>
    </source>
</evidence>
<proteinExistence type="predicted"/>
<sequence>MSASAAEAEELSAECTVAQHPHYEGLHGECRQTKDIPLPGTTRILLQSRCGCPCHTSDKPGA</sequence>